<sequence>MKRNWRHWSRYIAHRKEKILFLPILILATLNLYIYYSGCRSVFLFSDPLSVERFRHGYINVLPEYMISNESFNGEHDPPRLLSSDITLTVHYFWCERKYFSFENYLSVLSSYRFLKPTRIIFHYHHLPELDSFGYYQFYAEMTKTIPILSHEPIQSCGTGFNKMALILYTLDQRGGIYIGEKTILSNDLIAYRKKTISHFLRSDAEGVVLLKKGSLGVSSKPSSDDIKDILSSFISDIKCSNIELYSVSRYDCLFIDKEIFPTDIFTTSSDVGQLARWIYFGHKNPREPLTHGEQSPLIVHYVWLGDRTLSFFDYLSLLSTVYVLKAEHVYIHGDIKPSGSHWKKAEQIPNVHFIFRKFPASVFGNKIEAFASHASDVLRGDLLVRYGGIYMDWDVLWVNTIPDTLRQHGLVVSVDTVATGSFPDVFNMGVLIGQKGSRFMQFFLESYRHYLDKHWSYNAIHIPYKIYELHPELVRIEPHLQVICAEGKCHPSWMPGFKERSHLDGLEFNWKNETLSLHWTYPDPTEFSNMDALLSSKSMFGDIGKFVLRRAGYV</sequence>
<comment type="caution">
    <text evidence="2">The sequence shown here is derived from an EMBL/GenBank/DDBJ whole genome shotgun (WGS) entry which is preliminary data.</text>
</comment>
<accession>A0AAN8JRX3</accession>
<gene>
    <name evidence="2" type="ORF">SNE40_011439</name>
</gene>
<protein>
    <recommendedName>
        <fullName evidence="4">Alpha-1,4-N-acetylglucosaminyltransferase</fullName>
    </recommendedName>
</protein>
<dbReference type="PANTHER" id="PTHR46830:SF1">
    <property type="entry name" value="ALPHA-1,4-N-ACETYLGLUCOSAMINYLTRANSFERASE"/>
    <property type="match status" value="1"/>
</dbReference>
<feature type="transmembrane region" description="Helical" evidence="1">
    <location>
        <begin position="20"/>
        <end position="36"/>
    </location>
</feature>
<dbReference type="AlphaFoldDB" id="A0AAN8JRX3"/>
<keyword evidence="1" id="KW-0472">Membrane</keyword>
<organism evidence="2 3">
    <name type="scientific">Patella caerulea</name>
    <name type="common">Rayed Mediterranean limpet</name>
    <dbReference type="NCBI Taxonomy" id="87958"/>
    <lineage>
        <taxon>Eukaryota</taxon>
        <taxon>Metazoa</taxon>
        <taxon>Spiralia</taxon>
        <taxon>Lophotrochozoa</taxon>
        <taxon>Mollusca</taxon>
        <taxon>Gastropoda</taxon>
        <taxon>Patellogastropoda</taxon>
        <taxon>Patelloidea</taxon>
        <taxon>Patellidae</taxon>
        <taxon>Patella</taxon>
    </lineage>
</organism>
<evidence type="ECO:0008006" key="4">
    <source>
        <dbReference type="Google" id="ProtNLM"/>
    </source>
</evidence>
<evidence type="ECO:0000313" key="2">
    <source>
        <dbReference type="EMBL" id="KAK6178973.1"/>
    </source>
</evidence>
<dbReference type="Pfam" id="PF04488">
    <property type="entry name" value="Gly_transf_sug"/>
    <property type="match status" value="1"/>
</dbReference>
<name>A0AAN8JRX3_PATCE</name>
<dbReference type="InterPro" id="IPR029044">
    <property type="entry name" value="Nucleotide-diphossugar_trans"/>
</dbReference>
<proteinExistence type="predicted"/>
<dbReference type="Proteomes" id="UP001347796">
    <property type="component" value="Unassembled WGS sequence"/>
</dbReference>
<dbReference type="SUPFAM" id="SSF53448">
    <property type="entry name" value="Nucleotide-diphospho-sugar transferases"/>
    <property type="match status" value="1"/>
</dbReference>
<dbReference type="PANTHER" id="PTHR46830">
    <property type="entry name" value="TRANSFERASE, PUTATIVE-RELATED"/>
    <property type="match status" value="1"/>
</dbReference>
<evidence type="ECO:0000313" key="3">
    <source>
        <dbReference type="Proteomes" id="UP001347796"/>
    </source>
</evidence>
<dbReference type="EMBL" id="JAZGQO010000008">
    <property type="protein sequence ID" value="KAK6178973.1"/>
    <property type="molecule type" value="Genomic_DNA"/>
</dbReference>
<reference evidence="2 3" key="1">
    <citation type="submission" date="2024-01" db="EMBL/GenBank/DDBJ databases">
        <title>The genome of the rayed Mediterranean limpet Patella caerulea (Linnaeus, 1758).</title>
        <authorList>
            <person name="Anh-Thu Weber A."/>
            <person name="Halstead-Nussloch G."/>
        </authorList>
    </citation>
    <scope>NUCLEOTIDE SEQUENCE [LARGE SCALE GENOMIC DNA]</scope>
    <source>
        <strain evidence="2">AATW-2023a</strain>
        <tissue evidence="2">Whole specimen</tissue>
    </source>
</reference>
<keyword evidence="3" id="KW-1185">Reference proteome</keyword>
<keyword evidence="1" id="KW-0812">Transmembrane</keyword>
<dbReference type="InterPro" id="IPR007577">
    <property type="entry name" value="GlycoTrfase_DXD_sugar-bd_CS"/>
</dbReference>
<keyword evidence="1" id="KW-1133">Transmembrane helix</keyword>
<dbReference type="Gene3D" id="3.90.550.20">
    <property type="match status" value="1"/>
</dbReference>
<evidence type="ECO:0000256" key="1">
    <source>
        <dbReference type="SAM" id="Phobius"/>
    </source>
</evidence>